<evidence type="ECO:0000259" key="8">
    <source>
        <dbReference type="PROSITE" id="PS50928"/>
    </source>
</evidence>
<protein>
    <submittedName>
        <fullName evidence="9">ABC-type transporter, permease subunit</fullName>
    </submittedName>
</protein>
<evidence type="ECO:0000256" key="1">
    <source>
        <dbReference type="ARBA" id="ARBA00004651"/>
    </source>
</evidence>
<dbReference type="EMBL" id="CWGJ01000011">
    <property type="protein sequence ID" value="CRX38170.1"/>
    <property type="molecule type" value="Genomic_DNA"/>
</dbReference>
<dbReference type="PROSITE" id="PS50928">
    <property type="entry name" value="ABC_TM1"/>
    <property type="match status" value="1"/>
</dbReference>
<evidence type="ECO:0000256" key="6">
    <source>
        <dbReference type="ARBA" id="ARBA00023136"/>
    </source>
</evidence>
<dbReference type="PANTHER" id="PTHR43163">
    <property type="entry name" value="DIPEPTIDE TRANSPORT SYSTEM PERMEASE PROTEIN DPPB-RELATED"/>
    <property type="match status" value="1"/>
</dbReference>
<keyword evidence="3" id="KW-1003">Cell membrane</keyword>
<keyword evidence="5 7" id="KW-1133">Transmembrane helix</keyword>
<sequence>MILLKALVGRAGFYLITLLFLLTATFSLMKAIPGDPFSDEKGMPKEVYEASVKRYGLDKPYLTQLGYYLGSVLTFDFGLSIMTPERSVNAIIKDSFPVSLTLGLSALFLAIGGGLLFGGISAAVENRALDSITITATTLLVAIPNFCVAILLQYTLSVKLGVLPLARWGTLSHAVLPTLALSLFPMAYLTRLIRANISEVRSLAFVKTAYAKGLSPFHVASRHIIPNALLPAVGYLGQLAANIIVGSFVIEKIFSIPGIGGALVKSVLGRDYPAIMGLTAFFAYILFASVFASDLLAYLLDPRIRRREVS</sequence>
<keyword evidence="4 7" id="KW-0812">Transmembrane</keyword>
<dbReference type="AlphaFoldDB" id="A0A0H5E4L9"/>
<feature type="domain" description="ABC transmembrane type-1" evidence="8">
    <location>
        <begin position="96"/>
        <end position="297"/>
    </location>
</feature>
<name>A0A0H5E4L9_9BACT</name>
<dbReference type="SUPFAM" id="SSF161098">
    <property type="entry name" value="MetI-like"/>
    <property type="match status" value="1"/>
</dbReference>
<evidence type="ECO:0000256" key="5">
    <source>
        <dbReference type="ARBA" id="ARBA00022989"/>
    </source>
</evidence>
<comment type="similarity">
    <text evidence="7">Belongs to the binding-protein-dependent transport system permease family.</text>
</comment>
<dbReference type="RefSeq" id="WP_098038019.1">
    <property type="nucleotide sequence ID" value="NZ_CWGJ01000011.1"/>
</dbReference>
<dbReference type="OrthoDB" id="24153at2"/>
<dbReference type="PANTHER" id="PTHR43163:SF6">
    <property type="entry name" value="DIPEPTIDE TRANSPORT SYSTEM PERMEASE PROTEIN DPPB-RELATED"/>
    <property type="match status" value="1"/>
</dbReference>
<keyword evidence="2 7" id="KW-0813">Transport</keyword>
<dbReference type="InterPro" id="IPR035906">
    <property type="entry name" value="MetI-like_sf"/>
</dbReference>
<evidence type="ECO:0000256" key="3">
    <source>
        <dbReference type="ARBA" id="ARBA00022475"/>
    </source>
</evidence>
<keyword evidence="6 7" id="KW-0472">Membrane</keyword>
<feature type="transmembrane region" description="Helical" evidence="7">
    <location>
        <begin position="274"/>
        <end position="300"/>
    </location>
</feature>
<dbReference type="Pfam" id="PF00528">
    <property type="entry name" value="BPD_transp_1"/>
    <property type="match status" value="1"/>
</dbReference>
<gene>
    <name evidence="9" type="ORF">ELAC_0821</name>
</gene>
<feature type="transmembrane region" description="Helical" evidence="7">
    <location>
        <begin position="168"/>
        <end position="188"/>
    </location>
</feature>
<dbReference type="Gene3D" id="1.10.3720.10">
    <property type="entry name" value="MetI-like"/>
    <property type="match status" value="1"/>
</dbReference>
<proteinExistence type="inferred from homology"/>
<dbReference type="Proteomes" id="UP000220251">
    <property type="component" value="Unassembled WGS sequence"/>
</dbReference>
<reference evidence="10" key="1">
    <citation type="submission" date="2015-06" db="EMBL/GenBank/DDBJ databases">
        <authorList>
            <person name="Bertelli C."/>
        </authorList>
    </citation>
    <scope>NUCLEOTIDE SEQUENCE [LARGE SCALE GENOMIC DNA]</scope>
    <source>
        <strain evidence="10">CRIB-30</strain>
    </source>
</reference>
<feature type="transmembrane region" description="Helical" evidence="7">
    <location>
        <begin position="132"/>
        <end position="156"/>
    </location>
</feature>
<evidence type="ECO:0000313" key="9">
    <source>
        <dbReference type="EMBL" id="CRX38170.1"/>
    </source>
</evidence>
<feature type="transmembrane region" description="Helical" evidence="7">
    <location>
        <begin position="96"/>
        <end position="120"/>
    </location>
</feature>
<comment type="subcellular location">
    <subcellularLocation>
        <location evidence="1 7">Cell membrane</location>
        <topology evidence="1 7">Multi-pass membrane protein</topology>
    </subcellularLocation>
</comment>
<evidence type="ECO:0000256" key="2">
    <source>
        <dbReference type="ARBA" id="ARBA00022448"/>
    </source>
</evidence>
<dbReference type="InterPro" id="IPR000515">
    <property type="entry name" value="MetI-like"/>
</dbReference>
<accession>A0A0H5E4L9</accession>
<evidence type="ECO:0000256" key="4">
    <source>
        <dbReference type="ARBA" id="ARBA00022692"/>
    </source>
</evidence>
<keyword evidence="10" id="KW-1185">Reference proteome</keyword>
<feature type="transmembrane region" description="Helical" evidence="7">
    <location>
        <begin position="12"/>
        <end position="32"/>
    </location>
</feature>
<organism evidence="9 10">
    <name type="scientific">Estrella lausannensis</name>
    <dbReference type="NCBI Taxonomy" id="483423"/>
    <lineage>
        <taxon>Bacteria</taxon>
        <taxon>Pseudomonadati</taxon>
        <taxon>Chlamydiota</taxon>
        <taxon>Chlamydiia</taxon>
        <taxon>Parachlamydiales</taxon>
        <taxon>Candidatus Criblamydiaceae</taxon>
        <taxon>Estrella</taxon>
    </lineage>
</organism>
<dbReference type="GO" id="GO:0055085">
    <property type="term" value="P:transmembrane transport"/>
    <property type="evidence" value="ECO:0007669"/>
    <property type="project" value="InterPro"/>
</dbReference>
<dbReference type="CDD" id="cd06261">
    <property type="entry name" value="TM_PBP2"/>
    <property type="match status" value="1"/>
</dbReference>
<evidence type="ECO:0000313" key="10">
    <source>
        <dbReference type="Proteomes" id="UP000220251"/>
    </source>
</evidence>
<dbReference type="GO" id="GO:0005886">
    <property type="term" value="C:plasma membrane"/>
    <property type="evidence" value="ECO:0007669"/>
    <property type="project" value="UniProtKB-SubCell"/>
</dbReference>
<evidence type="ECO:0000256" key="7">
    <source>
        <dbReference type="RuleBase" id="RU363032"/>
    </source>
</evidence>